<protein>
    <submittedName>
        <fullName evidence="3">Phosphatidylinositol N-acetylglucosaminyltransferase subunit Y</fullName>
    </submittedName>
</protein>
<comment type="caution">
    <text evidence="3">The sequence shown here is derived from an EMBL/GenBank/DDBJ whole genome shotgun (WGS) entry which is preliminary data.</text>
</comment>
<feature type="compositionally biased region" description="Polar residues" evidence="1">
    <location>
        <begin position="87"/>
        <end position="145"/>
    </location>
</feature>
<keyword evidence="3" id="KW-0808">Transferase</keyword>
<keyword evidence="2" id="KW-0472">Membrane</keyword>
<keyword evidence="3" id="KW-0328">Glycosyltransferase</keyword>
<feature type="transmembrane region" description="Helical" evidence="2">
    <location>
        <begin position="251"/>
        <end position="273"/>
    </location>
</feature>
<dbReference type="AlphaFoldDB" id="A0A9P3HHZ7"/>
<dbReference type="PANTHER" id="PTHR36485:SF1">
    <property type="entry name" value="TRANSMEMBRANE PROTEIN"/>
    <property type="match status" value="1"/>
</dbReference>
<dbReference type="Proteomes" id="UP000827284">
    <property type="component" value="Unassembled WGS sequence"/>
</dbReference>
<keyword evidence="2" id="KW-1133">Transmembrane helix</keyword>
<feature type="region of interest" description="Disordered" evidence="1">
    <location>
        <begin position="87"/>
        <end position="236"/>
    </location>
</feature>
<accession>A0A9P3HHZ7</accession>
<feature type="compositionally biased region" description="Low complexity" evidence="1">
    <location>
        <begin position="205"/>
        <end position="219"/>
    </location>
</feature>
<dbReference type="GO" id="GO:0016757">
    <property type="term" value="F:glycosyltransferase activity"/>
    <property type="evidence" value="ECO:0007669"/>
    <property type="project" value="UniProtKB-KW"/>
</dbReference>
<reference evidence="3" key="2">
    <citation type="journal article" date="2022" name="Microbiol. Resour. Announc.">
        <title>Whole-Genome Sequence of Entomortierella parvispora E1425, a Mucoromycotan Fungus Associated with Burkholderiaceae-Related Endosymbiotic Bacteria.</title>
        <authorList>
            <person name="Herlambang A."/>
            <person name="Guo Y."/>
            <person name="Takashima Y."/>
            <person name="Narisawa K."/>
            <person name="Ohta H."/>
            <person name="Nishizawa T."/>
        </authorList>
    </citation>
    <scope>NUCLEOTIDE SEQUENCE</scope>
    <source>
        <strain evidence="3">E1425</strain>
    </source>
</reference>
<evidence type="ECO:0000256" key="2">
    <source>
        <dbReference type="SAM" id="Phobius"/>
    </source>
</evidence>
<dbReference type="OrthoDB" id="2157498at2759"/>
<keyword evidence="4" id="KW-1185">Reference proteome</keyword>
<proteinExistence type="predicted"/>
<feature type="region of interest" description="Disordered" evidence="1">
    <location>
        <begin position="1"/>
        <end position="47"/>
    </location>
</feature>
<evidence type="ECO:0000313" key="4">
    <source>
        <dbReference type="Proteomes" id="UP000827284"/>
    </source>
</evidence>
<evidence type="ECO:0000313" key="3">
    <source>
        <dbReference type="EMBL" id="GJJ76936.1"/>
    </source>
</evidence>
<name>A0A9P3HHZ7_9FUNG</name>
<dbReference type="EMBL" id="BQFW01000013">
    <property type="protein sequence ID" value="GJJ76936.1"/>
    <property type="molecule type" value="Genomic_DNA"/>
</dbReference>
<organism evidence="3 4">
    <name type="scientific">Entomortierella parvispora</name>
    <dbReference type="NCBI Taxonomy" id="205924"/>
    <lineage>
        <taxon>Eukaryota</taxon>
        <taxon>Fungi</taxon>
        <taxon>Fungi incertae sedis</taxon>
        <taxon>Mucoromycota</taxon>
        <taxon>Mortierellomycotina</taxon>
        <taxon>Mortierellomycetes</taxon>
        <taxon>Mortierellales</taxon>
        <taxon>Mortierellaceae</taxon>
        <taxon>Entomortierella</taxon>
    </lineage>
</organism>
<dbReference type="PANTHER" id="PTHR36485">
    <property type="entry name" value="OS01G0939000 PROTEIN"/>
    <property type="match status" value="1"/>
</dbReference>
<feature type="compositionally biased region" description="Low complexity" evidence="1">
    <location>
        <begin position="22"/>
        <end position="31"/>
    </location>
</feature>
<keyword evidence="2" id="KW-0812">Transmembrane</keyword>
<gene>
    <name evidence="3" type="ORF">EMPS_09295</name>
</gene>
<dbReference type="Pfam" id="PF15159">
    <property type="entry name" value="PIG-Y"/>
    <property type="match status" value="1"/>
</dbReference>
<evidence type="ECO:0000256" key="1">
    <source>
        <dbReference type="SAM" id="MobiDB-lite"/>
    </source>
</evidence>
<feature type="transmembrane region" description="Helical" evidence="2">
    <location>
        <begin position="294"/>
        <end position="314"/>
    </location>
</feature>
<sequence length="322" mass="35186">MPSTTDQPAASDAEGPHPLDGPPASSSSAQSPHRKQPPHQPSPLNIALPLTSRSVSNGAAYSAGYLEHRRDTFHSLPSSVSMQYHHSNGFSSNHIGPNSNNGPLWPTHQQHASHDLNSSPFSLSSTLHNTNHNSRSQQALASRPQSLSYAHSSSHHQHHRTPSDLEGLLLRRRRVSSTSSSSKLPQLNGDSRGLRGVDSGATGGATINNTSFSSSTASTPNVHRSKAPNTPHHTRRFTTLISDQEPDTTYLWGYLLFFSTMVGFTISMYALVASNYMPMTGNKTLDWIKQDSHYCMLVPVTIPVTVLAVLFNWLGMKLFRHN</sequence>
<reference evidence="3" key="1">
    <citation type="submission" date="2021-11" db="EMBL/GenBank/DDBJ databases">
        <authorList>
            <person name="Herlambang A."/>
            <person name="Guo Y."/>
            <person name="Takashima Y."/>
            <person name="Nishizawa T."/>
        </authorList>
    </citation>
    <scope>NUCLEOTIDE SEQUENCE</scope>
    <source>
        <strain evidence="3">E1425</strain>
    </source>
</reference>
<dbReference type="InterPro" id="IPR029164">
    <property type="entry name" value="PIG-Y"/>
</dbReference>
<feature type="compositionally biased region" description="Low complexity" evidence="1">
    <location>
        <begin position="176"/>
        <end position="187"/>
    </location>
</feature>